<gene>
    <name evidence="1" type="ORF">L916_12627</name>
</gene>
<dbReference type="EMBL" id="KI674062">
    <property type="protein sequence ID" value="ETL35210.1"/>
    <property type="molecule type" value="Genomic_DNA"/>
</dbReference>
<accession>W2IM99</accession>
<dbReference type="AlphaFoldDB" id="W2IM99"/>
<dbReference type="Proteomes" id="UP000053864">
    <property type="component" value="Unassembled WGS sequence"/>
</dbReference>
<protein>
    <submittedName>
        <fullName evidence="1">Uncharacterized protein</fullName>
    </submittedName>
</protein>
<evidence type="ECO:0000313" key="1">
    <source>
        <dbReference type="EMBL" id="ETL35210.1"/>
    </source>
</evidence>
<reference evidence="1" key="1">
    <citation type="submission" date="2013-11" db="EMBL/GenBank/DDBJ databases">
        <title>The Genome Sequence of Phytophthora parasitica CJ05E6.</title>
        <authorList>
            <consortium name="The Broad Institute Genomics Platform"/>
            <person name="Russ C."/>
            <person name="Tyler B."/>
            <person name="Panabieres F."/>
            <person name="Shan W."/>
            <person name="Tripathy S."/>
            <person name="Grunwald N."/>
            <person name="Machado M."/>
            <person name="Johnson C.S."/>
            <person name="Arredondo F."/>
            <person name="Hong C."/>
            <person name="Coffey M."/>
            <person name="Young S.K."/>
            <person name="Zeng Q."/>
            <person name="Gargeya S."/>
            <person name="Fitzgerald M."/>
            <person name="Abouelleil A."/>
            <person name="Alvarado L."/>
            <person name="Chapman S.B."/>
            <person name="Gainer-Dewar J."/>
            <person name="Goldberg J."/>
            <person name="Griggs A."/>
            <person name="Gujja S."/>
            <person name="Hansen M."/>
            <person name="Howarth C."/>
            <person name="Imamovic A."/>
            <person name="Ireland A."/>
            <person name="Larimer J."/>
            <person name="McCowan C."/>
            <person name="Murphy C."/>
            <person name="Pearson M."/>
            <person name="Poon T.W."/>
            <person name="Priest M."/>
            <person name="Roberts A."/>
            <person name="Saif S."/>
            <person name="Shea T."/>
            <person name="Sykes S."/>
            <person name="Wortman J."/>
            <person name="Nusbaum C."/>
            <person name="Birren B."/>
        </authorList>
    </citation>
    <scope>NUCLEOTIDE SEQUENCE [LARGE SCALE GENOMIC DNA]</scope>
    <source>
        <strain evidence="1">CJ05E6</strain>
    </source>
</reference>
<dbReference type="VEuPathDB" id="FungiDB:PPTG_22381"/>
<name>W2IM99_PHYNI</name>
<organism evidence="1">
    <name type="scientific">Phytophthora nicotianae</name>
    <name type="common">Potato buckeye rot agent</name>
    <name type="synonym">Phytophthora parasitica</name>
    <dbReference type="NCBI Taxonomy" id="4792"/>
    <lineage>
        <taxon>Eukaryota</taxon>
        <taxon>Sar</taxon>
        <taxon>Stramenopiles</taxon>
        <taxon>Oomycota</taxon>
        <taxon>Peronosporomycetes</taxon>
        <taxon>Peronosporales</taxon>
        <taxon>Peronosporaceae</taxon>
        <taxon>Phytophthora</taxon>
    </lineage>
</organism>
<proteinExistence type="predicted"/>
<feature type="non-terminal residue" evidence="1">
    <location>
        <position position="1"/>
    </location>
</feature>
<sequence>VLRKLSAGKHRYLNEPFFWTKIIESQAPALLFRDACNDVSGCKGYERLPDSPNHFYDMVRAQNIPAAVAECAVEEIEAGHFCPVDQVSVDLPLYYPKLKFPSHEAYVYKSEYWLQPGNRESPVHVDHGRVVSYIPPCAKYCFKV</sequence>